<evidence type="ECO:0000313" key="3">
    <source>
        <dbReference type="Proteomes" id="UP000319804"/>
    </source>
</evidence>
<name>A0A4Y3UNU2_9MICO</name>
<accession>A0A4Y3UNU2</accession>
<organism evidence="2 3">
    <name type="scientific">Microbacterium lacticum</name>
    <dbReference type="NCBI Taxonomy" id="33885"/>
    <lineage>
        <taxon>Bacteria</taxon>
        <taxon>Bacillati</taxon>
        <taxon>Actinomycetota</taxon>
        <taxon>Actinomycetes</taxon>
        <taxon>Micrococcales</taxon>
        <taxon>Microbacteriaceae</taxon>
        <taxon>Microbacterium</taxon>
    </lineage>
</organism>
<feature type="compositionally biased region" description="Low complexity" evidence="1">
    <location>
        <begin position="181"/>
        <end position="201"/>
    </location>
</feature>
<dbReference type="EMBL" id="VFPS01000006">
    <property type="protein sequence ID" value="TQM90940.1"/>
    <property type="molecule type" value="Genomic_DNA"/>
</dbReference>
<sequence>MLAHRIAALAVSVAIPLAGVAGGIVGNDLARAERTAALDACNSVATWNAEQAVHRSYADGQAARAADEAFQPMLDAASALADSSAGKASDEARAALSGAVAGYVAAYRSANFQDGTEAQSAQAAAQDAAQTAIDAATATVNEQVAAWQTAEDARAAAEQAAAQEAEVRASTSDSNEDSDSARQSSASSSSDGGDPAPSSGRAWAEGIVASIAPGVPVVWGYTPAGGKYGGKYSPGSGAISLSDNVADRSGYAYSILVHEATHAGPQRGSCYSVWKAHFGGDAERFAQAYTAVHFGTTVGAYAAPSDDDLAAAGSC</sequence>
<gene>
    <name evidence="2" type="ORF">FHX68_2793</name>
</gene>
<dbReference type="RefSeq" id="WP_141380435.1">
    <property type="nucleotide sequence ID" value="NZ_BJNA01000023.1"/>
</dbReference>
<keyword evidence="3" id="KW-1185">Reference proteome</keyword>
<feature type="region of interest" description="Disordered" evidence="1">
    <location>
        <begin position="155"/>
        <end position="201"/>
    </location>
</feature>
<comment type="caution">
    <text evidence="2">The sequence shown here is derived from an EMBL/GenBank/DDBJ whole genome shotgun (WGS) entry which is preliminary data.</text>
</comment>
<reference evidence="2 3" key="1">
    <citation type="submission" date="2019-06" db="EMBL/GenBank/DDBJ databases">
        <title>Sequencing the genomes of 1000 actinobacteria strains.</title>
        <authorList>
            <person name="Klenk H.-P."/>
        </authorList>
    </citation>
    <scope>NUCLEOTIDE SEQUENCE [LARGE SCALE GENOMIC DNA]</scope>
    <source>
        <strain evidence="2 3">DSM 20427</strain>
    </source>
</reference>
<proteinExistence type="predicted"/>
<dbReference type="AlphaFoldDB" id="A0A4Y3UNU2"/>
<protein>
    <submittedName>
        <fullName evidence="2">Uncharacterized protein</fullName>
    </submittedName>
</protein>
<evidence type="ECO:0000313" key="2">
    <source>
        <dbReference type="EMBL" id="TQM90940.1"/>
    </source>
</evidence>
<dbReference type="Proteomes" id="UP000319804">
    <property type="component" value="Unassembled WGS sequence"/>
</dbReference>
<evidence type="ECO:0000256" key="1">
    <source>
        <dbReference type="SAM" id="MobiDB-lite"/>
    </source>
</evidence>
<feature type="compositionally biased region" description="Low complexity" evidence="1">
    <location>
        <begin position="155"/>
        <end position="164"/>
    </location>
</feature>